<dbReference type="EMBL" id="LZLS01000046">
    <property type="protein sequence ID" value="OBK29669.1"/>
    <property type="molecule type" value="Genomic_DNA"/>
</dbReference>
<comment type="caution">
    <text evidence="2">The sequence shown here is derived from an EMBL/GenBank/DDBJ whole genome shotgun (WGS) entry which is preliminary data.</text>
</comment>
<dbReference type="InterPro" id="IPR032710">
    <property type="entry name" value="NTF2-like_dom_sf"/>
</dbReference>
<dbReference type="Proteomes" id="UP000093928">
    <property type="component" value="Unassembled WGS sequence"/>
</dbReference>
<accession>A0A1A3P8N2</accession>
<dbReference type="OrthoDB" id="981191at2"/>
<dbReference type="SUPFAM" id="SSF54427">
    <property type="entry name" value="NTF2-like"/>
    <property type="match status" value="1"/>
</dbReference>
<name>A0A1A3P8N2_MYCAS</name>
<organism evidence="2 3">
    <name type="scientific">Mycobacterium asiaticum</name>
    <dbReference type="NCBI Taxonomy" id="1790"/>
    <lineage>
        <taxon>Bacteria</taxon>
        <taxon>Bacillati</taxon>
        <taxon>Actinomycetota</taxon>
        <taxon>Actinomycetes</taxon>
        <taxon>Mycobacteriales</taxon>
        <taxon>Mycobacteriaceae</taxon>
        <taxon>Mycobacterium</taxon>
    </lineage>
</organism>
<dbReference type="RefSeq" id="WP_065143028.1">
    <property type="nucleotide sequence ID" value="NZ_LZLS01000046.1"/>
</dbReference>
<protein>
    <recommendedName>
        <fullName evidence="1">SnoaL-like domain-containing protein</fullName>
    </recommendedName>
</protein>
<proteinExistence type="predicted"/>
<dbReference type="Gene3D" id="3.10.450.50">
    <property type="match status" value="1"/>
</dbReference>
<sequence length="139" mass="16082">MLSLEEISDRLEIQQLLVDYSTAIDQRRFDDLDDVFTPDAYIDYTDLGGIQGPYPEVKKWLSEVLPNFPMYSHMLGNFSVRIDGDTAASRVICFNPMVLGGEKGQILFCGLWYDDEFVRTPQGWRMSRRVETKTFQKVL</sequence>
<reference evidence="2 3" key="1">
    <citation type="submission" date="2016-06" db="EMBL/GenBank/DDBJ databases">
        <authorList>
            <person name="Kjaerup R.B."/>
            <person name="Dalgaard T.S."/>
            <person name="Juul-Madsen H.R."/>
        </authorList>
    </citation>
    <scope>NUCLEOTIDE SEQUENCE [LARGE SCALE GENOMIC DNA]</scope>
    <source>
        <strain evidence="2 3">1165133.8</strain>
    </source>
</reference>
<evidence type="ECO:0000259" key="1">
    <source>
        <dbReference type="Pfam" id="PF13577"/>
    </source>
</evidence>
<dbReference type="AlphaFoldDB" id="A0A1A3P8N2"/>
<evidence type="ECO:0000313" key="2">
    <source>
        <dbReference type="EMBL" id="OBK29669.1"/>
    </source>
</evidence>
<dbReference type="Pfam" id="PF13577">
    <property type="entry name" value="SnoaL_4"/>
    <property type="match status" value="1"/>
</dbReference>
<evidence type="ECO:0000313" key="3">
    <source>
        <dbReference type="Proteomes" id="UP000093928"/>
    </source>
</evidence>
<feature type="domain" description="SnoaL-like" evidence="1">
    <location>
        <begin position="5"/>
        <end position="129"/>
    </location>
</feature>
<dbReference type="CDD" id="cd00531">
    <property type="entry name" value="NTF2_like"/>
    <property type="match status" value="1"/>
</dbReference>
<dbReference type="InterPro" id="IPR037401">
    <property type="entry name" value="SnoaL-like"/>
</dbReference>
<gene>
    <name evidence="2" type="ORF">A5634_01045</name>
</gene>